<keyword evidence="2" id="KW-1185">Reference proteome</keyword>
<organism evidence="1 2">
    <name type="scientific">Penicillium subrubescens</name>
    <dbReference type="NCBI Taxonomy" id="1316194"/>
    <lineage>
        <taxon>Eukaryota</taxon>
        <taxon>Fungi</taxon>
        <taxon>Dikarya</taxon>
        <taxon>Ascomycota</taxon>
        <taxon>Pezizomycotina</taxon>
        <taxon>Eurotiomycetes</taxon>
        <taxon>Eurotiomycetidae</taxon>
        <taxon>Eurotiales</taxon>
        <taxon>Aspergillaceae</taxon>
        <taxon>Penicillium</taxon>
    </lineage>
</organism>
<evidence type="ECO:0000313" key="1">
    <source>
        <dbReference type="EMBL" id="OKO95976.1"/>
    </source>
</evidence>
<name>A0A1Q5T6V1_9EURO</name>
<protein>
    <submittedName>
        <fullName evidence="1">Uncharacterized protein</fullName>
    </submittedName>
</protein>
<gene>
    <name evidence="1" type="ORF">PENSUB_10997</name>
</gene>
<proteinExistence type="predicted"/>
<comment type="caution">
    <text evidence="1">The sequence shown here is derived from an EMBL/GenBank/DDBJ whole genome shotgun (WGS) entry which is preliminary data.</text>
</comment>
<dbReference type="Proteomes" id="UP000186955">
    <property type="component" value="Unassembled WGS sequence"/>
</dbReference>
<evidence type="ECO:0000313" key="2">
    <source>
        <dbReference type="Proteomes" id="UP000186955"/>
    </source>
</evidence>
<dbReference type="EMBL" id="MNBE01000701">
    <property type="protein sequence ID" value="OKO95976.1"/>
    <property type="molecule type" value="Genomic_DNA"/>
</dbReference>
<reference evidence="1 2" key="1">
    <citation type="submission" date="2016-10" db="EMBL/GenBank/DDBJ databases">
        <title>Genome sequence of the ascomycete fungus Penicillium subrubescens.</title>
        <authorList>
            <person name="De Vries R.P."/>
            <person name="Peng M."/>
            <person name="Dilokpimol A."/>
            <person name="Hilden K."/>
            <person name="Makela M.R."/>
            <person name="Grigoriev I."/>
            <person name="Riley R."/>
            <person name="Granchi Z."/>
        </authorList>
    </citation>
    <scope>NUCLEOTIDE SEQUENCE [LARGE SCALE GENOMIC DNA]</scope>
    <source>
        <strain evidence="1 2">CBS 132785</strain>
    </source>
</reference>
<dbReference type="AlphaFoldDB" id="A0A1Q5T6V1"/>
<accession>A0A1Q5T6V1</accession>
<sequence>MRLRGEGLQQVWAMEQDLRFLVPFVLYGAHSTTAQQASNDSRAAESLVPQLVRAGQQEVRVLVALAGRSGPLVAPTHAVLQGPAKVDELWAQPCLVGLRIEMKVVGDVRYGLPGGVSAAGGCRVASQECPKKGL</sequence>